<reference evidence="1" key="1">
    <citation type="submission" date="2020-05" db="EMBL/GenBank/DDBJ databases">
        <authorList>
            <person name="Chiriac C."/>
            <person name="Salcher M."/>
            <person name="Ghai R."/>
            <person name="Kavagutti S V."/>
        </authorList>
    </citation>
    <scope>NUCLEOTIDE SEQUENCE</scope>
</reference>
<name>A0A6J5RJK1_9CAUD</name>
<accession>A0A6J5RJK1</accession>
<sequence>MAITVPTVTGYSGFWERTGDAVAYSVLSRTAQGWRSRLEWQISQLFDKQQMREQKALLNGLIGAASGSNVTATYRRVQAPSGPSSAVPAVTGTGDLGGVIPIEVVTVINRNTTATDVSYLKNLVDGTMSPNGGPPSITFAADIGGNGGGGKLGF</sequence>
<organism evidence="1">
    <name type="scientific">uncultured Caudovirales phage</name>
    <dbReference type="NCBI Taxonomy" id="2100421"/>
    <lineage>
        <taxon>Viruses</taxon>
        <taxon>Duplodnaviria</taxon>
        <taxon>Heunggongvirae</taxon>
        <taxon>Uroviricota</taxon>
        <taxon>Caudoviricetes</taxon>
        <taxon>Peduoviridae</taxon>
        <taxon>Maltschvirus</taxon>
        <taxon>Maltschvirus maltsch</taxon>
    </lineage>
</organism>
<dbReference type="EMBL" id="LR797264">
    <property type="protein sequence ID" value="CAB4197199.1"/>
    <property type="molecule type" value="Genomic_DNA"/>
</dbReference>
<protein>
    <submittedName>
        <fullName evidence="1">Uncharacterized protein</fullName>
    </submittedName>
</protein>
<proteinExistence type="predicted"/>
<evidence type="ECO:0000313" key="1">
    <source>
        <dbReference type="EMBL" id="CAB4197199.1"/>
    </source>
</evidence>
<gene>
    <name evidence="1" type="ORF">UFOVP1323_3</name>
</gene>